<dbReference type="InterPro" id="IPR009644">
    <property type="entry name" value="FKTN/MNN4/W02B3.4-1"/>
</dbReference>
<keyword evidence="2" id="KW-0812">Transmembrane</keyword>
<protein>
    <submittedName>
        <fullName evidence="6">Fukutin</fullName>
    </submittedName>
</protein>
<proteinExistence type="evidence at transcript level"/>
<keyword evidence="4" id="KW-0472">Membrane</keyword>
<evidence type="ECO:0000256" key="4">
    <source>
        <dbReference type="ARBA" id="ARBA00023136"/>
    </source>
</evidence>
<dbReference type="EMBL" id="IACF01005706">
    <property type="protein sequence ID" value="LAB71289.1"/>
    <property type="molecule type" value="mRNA"/>
</dbReference>
<dbReference type="InterPro" id="IPR007074">
    <property type="entry name" value="LicD/FKTN/FKRP_NTP_transf"/>
</dbReference>
<dbReference type="Pfam" id="PF04991">
    <property type="entry name" value="LicD"/>
    <property type="match status" value="1"/>
</dbReference>
<comment type="subcellular location">
    <subcellularLocation>
        <location evidence="1">Membrane</location>
        <topology evidence="1">Single-pass membrane protein</topology>
    </subcellularLocation>
</comment>
<evidence type="ECO:0000313" key="6">
    <source>
        <dbReference type="EMBL" id="LAB71289.1"/>
    </source>
</evidence>
<dbReference type="GO" id="GO:0009100">
    <property type="term" value="P:glycoprotein metabolic process"/>
    <property type="evidence" value="ECO:0007669"/>
    <property type="project" value="UniProtKB-ARBA"/>
</dbReference>
<reference evidence="6" key="2">
    <citation type="journal article" date="2018" name="Biosci. Biotechnol. Biochem.">
        <title>Polysaccharide hydrolase of the hadal zone amphipods Hirondellea gigas.</title>
        <authorList>
            <person name="Kobayashi H."/>
            <person name="Nagahama T."/>
            <person name="Arai W."/>
            <person name="Sasagawa Y."/>
            <person name="Umeda M."/>
            <person name="Hayashi T."/>
            <person name="Nikaido I."/>
            <person name="Watanabe H."/>
            <person name="Oguri K."/>
            <person name="Kitazato H."/>
            <person name="Fujioka K."/>
            <person name="Kido Y."/>
            <person name="Takami H."/>
        </authorList>
    </citation>
    <scope>NUCLEOTIDE SEQUENCE</scope>
    <source>
        <tissue evidence="6">Whole body</tissue>
    </source>
</reference>
<name>A0A2P2IBA2_9CRUS</name>
<evidence type="ECO:0000256" key="3">
    <source>
        <dbReference type="ARBA" id="ARBA00022989"/>
    </source>
</evidence>
<keyword evidence="3" id="KW-1133">Transmembrane helix</keyword>
<dbReference type="GO" id="GO:0016020">
    <property type="term" value="C:membrane"/>
    <property type="evidence" value="ECO:0007669"/>
    <property type="project" value="UniProtKB-SubCell"/>
</dbReference>
<dbReference type="AlphaFoldDB" id="A0A2P2IBA2"/>
<dbReference type="EMBL" id="IACT01006461">
    <property type="protein sequence ID" value="LAC25594.1"/>
    <property type="molecule type" value="mRNA"/>
</dbReference>
<evidence type="ECO:0000256" key="1">
    <source>
        <dbReference type="ARBA" id="ARBA00004167"/>
    </source>
</evidence>
<reference evidence="7" key="1">
    <citation type="submission" date="2017-11" db="EMBL/GenBank/DDBJ databases">
        <title>The sensing device of the deep-sea amphipod.</title>
        <authorList>
            <person name="Kobayashi H."/>
            <person name="Nagahama T."/>
            <person name="Arai W."/>
            <person name="Sasagawa Y."/>
            <person name="Umeda M."/>
            <person name="Hayashi T."/>
            <person name="Nikaido I."/>
            <person name="Watanabe H."/>
            <person name="Oguri K."/>
            <person name="Kitazato H."/>
            <person name="Fujioka K."/>
            <person name="Kido Y."/>
            <person name="Takami H."/>
        </authorList>
    </citation>
    <scope>NUCLEOTIDE SEQUENCE</scope>
    <source>
        <tissue evidence="7">Whole body</tissue>
    </source>
</reference>
<feature type="domain" description="LicD/FKTN/FKRP nucleotidyltransferase" evidence="5">
    <location>
        <begin position="267"/>
        <end position="304"/>
    </location>
</feature>
<accession>A0A2P2IBA2</accession>
<evidence type="ECO:0000313" key="7">
    <source>
        <dbReference type="EMBL" id="LAC25594.1"/>
    </source>
</evidence>
<dbReference type="PANTHER" id="PTHR15407:SF28">
    <property type="entry name" value="RIBITOL-5-PHOSPHATE TRANSFERASE FKTN"/>
    <property type="match status" value="1"/>
</dbReference>
<organism evidence="6">
    <name type="scientific">Hirondellea gigas</name>
    <dbReference type="NCBI Taxonomy" id="1518452"/>
    <lineage>
        <taxon>Eukaryota</taxon>
        <taxon>Metazoa</taxon>
        <taxon>Ecdysozoa</taxon>
        <taxon>Arthropoda</taxon>
        <taxon>Crustacea</taxon>
        <taxon>Multicrustacea</taxon>
        <taxon>Malacostraca</taxon>
        <taxon>Eumalacostraca</taxon>
        <taxon>Peracarida</taxon>
        <taxon>Amphipoda</taxon>
        <taxon>Amphilochidea</taxon>
        <taxon>Lysianassida</taxon>
        <taxon>Lysianassidira</taxon>
        <taxon>Lysianassoidea</taxon>
        <taxon>Lysianassidae</taxon>
        <taxon>Hirondellea</taxon>
    </lineage>
</organism>
<dbReference type="PANTHER" id="PTHR15407">
    <property type="entry name" value="FUKUTIN-RELATED"/>
    <property type="match status" value="1"/>
</dbReference>
<sequence>MGVRRSHIIVVLCVVFGLLLLDQLYLQYQLYHPQTPFAHSLQLDDVQQLIRASDDTGVTSVLFDPVIIHAFSNNAHLVNNPTVCVFLCHVVGPLIFAANYQDIKDKPLFIARLAQLGFTVTQFTNDEGHRTHIFLLRNGSPLHIVLLHWSNVGYFRQYRVTGPPQPMAKLKQYITKETWRTLNMDRAYKSLTTSEVTMDSVKMVIPSNVDSFVSSHATAKFLPCNETRARYFKLKHPEPQDNDQDQSFVHRSWKVLDKARAVLDMMGIPFWLSSGTLLGYYRQCEIFPWSQDVDIGIFIEDHQFKIVEEFKKHGLKHKHTFGRLSDSYELAFTLNGVKLDIFFFYTDGAAMWNGGCNKRGEKFKYMFPTFTLCWTEFLDMLVRVPCNTDEYIVANYGPNWFTPQKRWSYTDSPPNVVPNGYWPQEEWPEVMQTIS</sequence>
<evidence type="ECO:0000259" key="5">
    <source>
        <dbReference type="Pfam" id="PF04991"/>
    </source>
</evidence>
<evidence type="ECO:0000256" key="2">
    <source>
        <dbReference type="ARBA" id="ARBA00022692"/>
    </source>
</evidence>